<evidence type="ECO:0000313" key="2">
    <source>
        <dbReference type="EMBL" id="MBY86206.1"/>
    </source>
</evidence>
<gene>
    <name evidence="2" type="ORF">g.183952</name>
</gene>
<reference evidence="2" key="1">
    <citation type="submission" date="2018-04" db="EMBL/GenBank/DDBJ databases">
        <title>Transcriptome assembly of Sipha flava.</title>
        <authorList>
            <person name="Scully E.D."/>
            <person name="Geib S.M."/>
            <person name="Palmer N.A."/>
            <person name="Koch K."/>
            <person name="Bradshaw J."/>
            <person name="Heng-Moss T."/>
            <person name="Sarath G."/>
        </authorList>
    </citation>
    <scope>NUCLEOTIDE SEQUENCE</scope>
</reference>
<protein>
    <submittedName>
        <fullName evidence="2">Uncharacterized protein</fullName>
    </submittedName>
</protein>
<proteinExistence type="predicted"/>
<accession>A0A2S2R845</accession>
<name>A0A2S2R845_9HEMI</name>
<dbReference type="EMBL" id="GGMS01017003">
    <property type="protein sequence ID" value="MBY86206.1"/>
    <property type="molecule type" value="Transcribed_RNA"/>
</dbReference>
<evidence type="ECO:0000256" key="1">
    <source>
        <dbReference type="SAM" id="MobiDB-lite"/>
    </source>
</evidence>
<sequence length="102" mass="11139">MFSSRGSLRAAFSRCAVAPADNVHSPCARDLPPPPVWLRAQATLTELPEMDAPRALPANNSRYSPTRSRHVFPLPTNQPPPVTDETDKISPALHPRTVSFSP</sequence>
<dbReference type="AlphaFoldDB" id="A0A2S2R845"/>
<organism evidence="2">
    <name type="scientific">Sipha flava</name>
    <name type="common">yellow sugarcane aphid</name>
    <dbReference type="NCBI Taxonomy" id="143950"/>
    <lineage>
        <taxon>Eukaryota</taxon>
        <taxon>Metazoa</taxon>
        <taxon>Ecdysozoa</taxon>
        <taxon>Arthropoda</taxon>
        <taxon>Hexapoda</taxon>
        <taxon>Insecta</taxon>
        <taxon>Pterygota</taxon>
        <taxon>Neoptera</taxon>
        <taxon>Paraneoptera</taxon>
        <taxon>Hemiptera</taxon>
        <taxon>Sternorrhyncha</taxon>
        <taxon>Aphidomorpha</taxon>
        <taxon>Aphidoidea</taxon>
        <taxon>Aphididae</taxon>
        <taxon>Sipha</taxon>
    </lineage>
</organism>
<feature type="region of interest" description="Disordered" evidence="1">
    <location>
        <begin position="48"/>
        <end position="102"/>
    </location>
</feature>